<organism evidence="2 3">
    <name type="scientific">Gonium pectorale</name>
    <name type="common">Green alga</name>
    <dbReference type="NCBI Taxonomy" id="33097"/>
    <lineage>
        <taxon>Eukaryota</taxon>
        <taxon>Viridiplantae</taxon>
        <taxon>Chlorophyta</taxon>
        <taxon>core chlorophytes</taxon>
        <taxon>Chlorophyceae</taxon>
        <taxon>CS clade</taxon>
        <taxon>Chlamydomonadales</taxon>
        <taxon>Volvocaceae</taxon>
        <taxon>Gonium</taxon>
    </lineage>
</organism>
<keyword evidence="1" id="KW-0472">Membrane</keyword>
<dbReference type="EMBL" id="LSYV01000024">
    <property type="protein sequence ID" value="KXZ49067.1"/>
    <property type="molecule type" value="Genomic_DNA"/>
</dbReference>
<comment type="caution">
    <text evidence="2">The sequence shown here is derived from an EMBL/GenBank/DDBJ whole genome shotgun (WGS) entry which is preliminary data.</text>
</comment>
<dbReference type="SUPFAM" id="SSF56112">
    <property type="entry name" value="Protein kinase-like (PK-like)"/>
    <property type="match status" value="1"/>
</dbReference>
<accession>A0A150GGY4</accession>
<dbReference type="Proteomes" id="UP000075714">
    <property type="component" value="Unassembled WGS sequence"/>
</dbReference>
<protein>
    <recommendedName>
        <fullName evidence="4">Protein kinase domain-containing protein</fullName>
    </recommendedName>
</protein>
<proteinExistence type="predicted"/>
<gene>
    <name evidence="2" type="ORF">GPECTOR_23g152</name>
</gene>
<keyword evidence="1" id="KW-0812">Transmembrane</keyword>
<sequence>MNAGKQLERLNEMVAILWQENNQLDRLLGEPWNKEVLTPILVFLVVLALALAVLCLNALRRTTSNAQRGELQPDATDRYLREALPPAAASLMGCSTDPAELESFLAGPLGRKLPVLYPYATLAALQCADVLDYVTSADSAAAASHTGDLAVVATAALHGNPPRSTPCTPFLVHTVVGSPLALAARALGLDLNLRVTRNAPGAPGETARALRPDYLCWVDKVLVFKGEERASEDGLEEAIYALRYKMTNSWYYGTCHGGSVLGRHPELLPGVAMPGMLAYAAAGSVLQFFALIRSGAGGSTGLFPISARHDLCTALGRIRAFHATCNVARLLASDAARRASRASDAPTPSVALGSVLESMGAGGERLRAITFLDEYVQKRVFRFLERHADISDFGTLQALYGDPALAQCPNLARLHEPDAIRLEDGTTLVLHLVPVGVPQRGPPEDMAALKRAVRDVLIALAALHAAGFVHRDVRWANVVWVPGATSDAAGSFVLIDLEHAARSDCPRDCREPEFALTTWPPYGILDPADGAYTPASDLCLVAHCLLGGVRLDPVGSALRTALRTRQLSAEGALAHEWLAAVGA</sequence>
<dbReference type="OrthoDB" id="2436248at2759"/>
<evidence type="ECO:0000313" key="2">
    <source>
        <dbReference type="EMBL" id="KXZ49067.1"/>
    </source>
</evidence>
<evidence type="ECO:0000313" key="3">
    <source>
        <dbReference type="Proteomes" id="UP000075714"/>
    </source>
</evidence>
<dbReference type="InterPro" id="IPR011009">
    <property type="entry name" value="Kinase-like_dom_sf"/>
</dbReference>
<name>A0A150GGY4_GONPE</name>
<dbReference type="Gene3D" id="1.10.510.10">
    <property type="entry name" value="Transferase(Phosphotransferase) domain 1"/>
    <property type="match status" value="1"/>
</dbReference>
<feature type="transmembrane region" description="Helical" evidence="1">
    <location>
        <begin position="36"/>
        <end position="59"/>
    </location>
</feature>
<evidence type="ECO:0008006" key="4">
    <source>
        <dbReference type="Google" id="ProtNLM"/>
    </source>
</evidence>
<keyword evidence="3" id="KW-1185">Reference proteome</keyword>
<reference evidence="3" key="1">
    <citation type="journal article" date="2016" name="Nat. Commun.">
        <title>The Gonium pectorale genome demonstrates co-option of cell cycle regulation during the evolution of multicellularity.</title>
        <authorList>
            <person name="Hanschen E.R."/>
            <person name="Marriage T.N."/>
            <person name="Ferris P.J."/>
            <person name="Hamaji T."/>
            <person name="Toyoda A."/>
            <person name="Fujiyama A."/>
            <person name="Neme R."/>
            <person name="Noguchi H."/>
            <person name="Minakuchi Y."/>
            <person name="Suzuki M."/>
            <person name="Kawai-Toyooka H."/>
            <person name="Smith D.R."/>
            <person name="Sparks H."/>
            <person name="Anderson J."/>
            <person name="Bakaric R."/>
            <person name="Luria V."/>
            <person name="Karger A."/>
            <person name="Kirschner M.W."/>
            <person name="Durand P.M."/>
            <person name="Michod R.E."/>
            <person name="Nozaki H."/>
            <person name="Olson B.J."/>
        </authorList>
    </citation>
    <scope>NUCLEOTIDE SEQUENCE [LARGE SCALE GENOMIC DNA]</scope>
    <source>
        <strain evidence="3">NIES-2863</strain>
    </source>
</reference>
<dbReference type="STRING" id="33097.A0A150GGY4"/>
<evidence type="ECO:0000256" key="1">
    <source>
        <dbReference type="SAM" id="Phobius"/>
    </source>
</evidence>
<dbReference type="AlphaFoldDB" id="A0A150GGY4"/>
<keyword evidence="1" id="KW-1133">Transmembrane helix</keyword>